<keyword evidence="6 9" id="KW-0472">Membrane</keyword>
<evidence type="ECO:0000313" key="12">
    <source>
        <dbReference type="Proteomes" id="UP000027647"/>
    </source>
</evidence>
<sequence length="243" mass="25937">MDLNHLSAVAAQVAGVDAVAGVPTRLDPLELFLDADIVVKAVMVGLILASIWSWAIIVSFVLRLGKLNSASREYEGDFWSTSDREGALSKSKRASIPSARVAGAGLDEWKRSTKNGAPDRDAARERIGQAMESQVAEEADELSGKLTFLATTGSVAPFVGLFGTVWGIMNSFFQIGETQSASLAVVAPGIAEALFATAIGLFAAIPAVIFYNRFSNSVNQYEAKLQRFADKVHAGLSRELDKV</sequence>
<dbReference type="PANTHER" id="PTHR30625">
    <property type="entry name" value="PROTEIN TOLQ"/>
    <property type="match status" value="1"/>
</dbReference>
<dbReference type="NCBIfam" id="TIGR02796">
    <property type="entry name" value="tolQ"/>
    <property type="match status" value="1"/>
</dbReference>
<keyword evidence="5 9" id="KW-1133">Transmembrane helix</keyword>
<keyword evidence="2" id="KW-1003">Cell membrane</keyword>
<feature type="domain" description="MotA/TolQ/ExbB proton channel" evidence="10">
    <location>
        <begin position="99"/>
        <end position="226"/>
    </location>
</feature>
<feature type="transmembrane region" description="Helical" evidence="9">
    <location>
        <begin position="37"/>
        <end position="62"/>
    </location>
</feature>
<keyword evidence="3" id="KW-0132">Cell division</keyword>
<proteinExistence type="inferred from homology"/>
<evidence type="ECO:0000256" key="9">
    <source>
        <dbReference type="SAM" id="Phobius"/>
    </source>
</evidence>
<dbReference type="Proteomes" id="UP000027647">
    <property type="component" value="Unassembled WGS sequence"/>
</dbReference>
<dbReference type="InterPro" id="IPR002898">
    <property type="entry name" value="MotA_ExbB_proton_chnl"/>
</dbReference>
<dbReference type="PANTHER" id="PTHR30625:SF16">
    <property type="entry name" value="BIOPOLYMER TRANSPORT PROTEIN EXBB"/>
    <property type="match status" value="1"/>
</dbReference>
<evidence type="ECO:0000256" key="6">
    <source>
        <dbReference type="ARBA" id="ARBA00023136"/>
    </source>
</evidence>
<evidence type="ECO:0000256" key="1">
    <source>
        <dbReference type="ARBA" id="ARBA00004651"/>
    </source>
</evidence>
<dbReference type="AlphaFoldDB" id="A0A074N2L1"/>
<dbReference type="eggNOG" id="COG0811">
    <property type="taxonomic scope" value="Bacteria"/>
</dbReference>
<dbReference type="STRING" id="1044.EH31_05655"/>
<evidence type="ECO:0000256" key="2">
    <source>
        <dbReference type="ARBA" id="ARBA00022475"/>
    </source>
</evidence>
<keyword evidence="7" id="KW-0131">Cell cycle</keyword>
<keyword evidence="4 9" id="KW-0812">Transmembrane</keyword>
<dbReference type="GO" id="GO:0051301">
    <property type="term" value="P:cell division"/>
    <property type="evidence" value="ECO:0007669"/>
    <property type="project" value="UniProtKB-KW"/>
</dbReference>
<accession>A0A074N2L1</accession>
<dbReference type="InterPro" id="IPR050790">
    <property type="entry name" value="ExbB/TolQ_transport"/>
</dbReference>
<evidence type="ECO:0000256" key="4">
    <source>
        <dbReference type="ARBA" id="ARBA00022692"/>
    </source>
</evidence>
<protein>
    <submittedName>
        <fullName evidence="11">Biopolymer transporter ExbB</fullName>
    </submittedName>
</protein>
<dbReference type="GO" id="GO:0043213">
    <property type="term" value="P:bacteriocin transport"/>
    <property type="evidence" value="ECO:0007669"/>
    <property type="project" value="InterPro"/>
</dbReference>
<gene>
    <name evidence="11" type="ORF">EH31_05655</name>
</gene>
<evidence type="ECO:0000256" key="8">
    <source>
        <dbReference type="RuleBase" id="RU004057"/>
    </source>
</evidence>
<feature type="transmembrane region" description="Helical" evidence="9">
    <location>
        <begin position="146"/>
        <end position="169"/>
    </location>
</feature>
<evidence type="ECO:0000256" key="3">
    <source>
        <dbReference type="ARBA" id="ARBA00022618"/>
    </source>
</evidence>
<organism evidence="11 12">
    <name type="scientific">Erythrobacter longus</name>
    <dbReference type="NCBI Taxonomy" id="1044"/>
    <lineage>
        <taxon>Bacteria</taxon>
        <taxon>Pseudomonadati</taxon>
        <taxon>Pseudomonadota</taxon>
        <taxon>Alphaproteobacteria</taxon>
        <taxon>Sphingomonadales</taxon>
        <taxon>Erythrobacteraceae</taxon>
        <taxon>Erythrobacter/Porphyrobacter group</taxon>
        <taxon>Erythrobacter</taxon>
    </lineage>
</organism>
<dbReference type="InterPro" id="IPR014163">
    <property type="entry name" value="Tol-Pal_TolQ"/>
</dbReference>
<feature type="transmembrane region" description="Helical" evidence="9">
    <location>
        <begin position="189"/>
        <end position="211"/>
    </location>
</feature>
<reference evidence="11 12" key="1">
    <citation type="submission" date="2014-04" db="EMBL/GenBank/DDBJ databases">
        <title>A comprehensive comparison of genomes of Erythrobacter spp. strains.</title>
        <authorList>
            <person name="Zheng Q."/>
        </authorList>
    </citation>
    <scope>NUCLEOTIDE SEQUENCE [LARGE SCALE GENOMIC DNA]</scope>
    <source>
        <strain evidence="11 12">DSM 6997</strain>
    </source>
</reference>
<keyword evidence="12" id="KW-1185">Reference proteome</keyword>
<evidence type="ECO:0000259" key="10">
    <source>
        <dbReference type="Pfam" id="PF01618"/>
    </source>
</evidence>
<comment type="subcellular location">
    <subcellularLocation>
        <location evidence="1">Cell membrane</location>
        <topology evidence="1">Multi-pass membrane protein</topology>
    </subcellularLocation>
    <subcellularLocation>
        <location evidence="8">Membrane</location>
        <topology evidence="8">Multi-pass membrane protein</topology>
    </subcellularLocation>
</comment>
<dbReference type="Pfam" id="PF01618">
    <property type="entry name" value="MotA_ExbB"/>
    <property type="match status" value="1"/>
</dbReference>
<name>A0A074N2L1_ERYLO</name>
<evidence type="ECO:0000256" key="5">
    <source>
        <dbReference type="ARBA" id="ARBA00022989"/>
    </source>
</evidence>
<dbReference type="GO" id="GO:0017038">
    <property type="term" value="P:protein import"/>
    <property type="evidence" value="ECO:0007669"/>
    <property type="project" value="TreeGrafter"/>
</dbReference>
<dbReference type="EMBL" id="JMIW01000001">
    <property type="protein sequence ID" value="KEO92152.1"/>
    <property type="molecule type" value="Genomic_DNA"/>
</dbReference>
<evidence type="ECO:0000256" key="7">
    <source>
        <dbReference type="ARBA" id="ARBA00023306"/>
    </source>
</evidence>
<keyword evidence="8" id="KW-0653">Protein transport</keyword>
<evidence type="ECO:0000313" key="11">
    <source>
        <dbReference type="EMBL" id="KEO92152.1"/>
    </source>
</evidence>
<comment type="caution">
    <text evidence="11">The sequence shown here is derived from an EMBL/GenBank/DDBJ whole genome shotgun (WGS) entry which is preliminary data.</text>
</comment>
<dbReference type="GO" id="GO:0005886">
    <property type="term" value="C:plasma membrane"/>
    <property type="evidence" value="ECO:0007669"/>
    <property type="project" value="UniProtKB-SubCell"/>
</dbReference>
<comment type="similarity">
    <text evidence="8">Belongs to the exbB/tolQ family.</text>
</comment>
<keyword evidence="8" id="KW-0813">Transport</keyword>